<feature type="domain" description="Glycosyltransferase 2-like" evidence="9">
    <location>
        <begin position="10"/>
        <end position="169"/>
    </location>
</feature>
<dbReference type="Gene3D" id="3.90.550.10">
    <property type="entry name" value="Spore Coat Polysaccharide Biosynthesis Protein SpsA, Chain A"/>
    <property type="match status" value="1"/>
</dbReference>
<dbReference type="EMBL" id="MEUJ01000008">
    <property type="protein sequence ID" value="OGC39447.1"/>
    <property type="molecule type" value="Genomic_DNA"/>
</dbReference>
<name>A0A1F4U3K6_UNCSA</name>
<feature type="transmembrane region" description="Helical" evidence="8">
    <location>
        <begin position="266"/>
        <end position="290"/>
    </location>
</feature>
<protein>
    <recommendedName>
        <fullName evidence="9">Glycosyltransferase 2-like domain-containing protein</fullName>
    </recommendedName>
</protein>
<evidence type="ECO:0000256" key="7">
    <source>
        <dbReference type="ARBA" id="ARBA00023136"/>
    </source>
</evidence>
<dbReference type="PANTHER" id="PTHR48090">
    <property type="entry name" value="UNDECAPRENYL-PHOSPHATE 4-DEOXY-4-FORMAMIDO-L-ARABINOSE TRANSFERASE-RELATED"/>
    <property type="match status" value="1"/>
</dbReference>
<keyword evidence="5" id="KW-0448">Lipopolysaccharide biosynthesis</keyword>
<dbReference type="InterPro" id="IPR001173">
    <property type="entry name" value="Glyco_trans_2-like"/>
</dbReference>
<dbReference type="PANTHER" id="PTHR48090:SF3">
    <property type="entry name" value="UNDECAPRENYL-PHOSPHATE 4-DEOXY-4-FORMAMIDO-L-ARABINOSE TRANSFERASE"/>
    <property type="match status" value="1"/>
</dbReference>
<dbReference type="InterPro" id="IPR050256">
    <property type="entry name" value="Glycosyltransferase_2"/>
</dbReference>
<evidence type="ECO:0000256" key="5">
    <source>
        <dbReference type="ARBA" id="ARBA00022985"/>
    </source>
</evidence>
<keyword evidence="4 8" id="KW-0812">Transmembrane</keyword>
<keyword evidence="3" id="KW-0808">Transferase</keyword>
<evidence type="ECO:0000259" key="9">
    <source>
        <dbReference type="Pfam" id="PF00535"/>
    </source>
</evidence>
<keyword evidence="6 8" id="KW-1133">Transmembrane helix</keyword>
<dbReference type="AlphaFoldDB" id="A0A1F4U3K6"/>
<dbReference type="GO" id="GO:0005886">
    <property type="term" value="C:plasma membrane"/>
    <property type="evidence" value="ECO:0007669"/>
    <property type="project" value="TreeGrafter"/>
</dbReference>
<dbReference type="GO" id="GO:0099621">
    <property type="term" value="F:undecaprenyl-phosphate 4-deoxy-4-formamido-L-arabinose transferase activity"/>
    <property type="evidence" value="ECO:0007669"/>
    <property type="project" value="TreeGrafter"/>
</dbReference>
<gene>
    <name evidence="10" type="ORF">A2438_07780</name>
</gene>
<dbReference type="SUPFAM" id="SSF53448">
    <property type="entry name" value="Nucleotide-diphospho-sugar transferases"/>
    <property type="match status" value="1"/>
</dbReference>
<evidence type="ECO:0000313" key="10">
    <source>
        <dbReference type="EMBL" id="OGC39447.1"/>
    </source>
</evidence>
<dbReference type="Proteomes" id="UP000179242">
    <property type="component" value="Unassembled WGS sequence"/>
</dbReference>
<evidence type="ECO:0000256" key="4">
    <source>
        <dbReference type="ARBA" id="ARBA00022692"/>
    </source>
</evidence>
<evidence type="ECO:0000256" key="2">
    <source>
        <dbReference type="ARBA" id="ARBA00022676"/>
    </source>
</evidence>
<evidence type="ECO:0000313" key="11">
    <source>
        <dbReference type="Proteomes" id="UP000179242"/>
    </source>
</evidence>
<evidence type="ECO:0000256" key="6">
    <source>
        <dbReference type="ARBA" id="ARBA00022989"/>
    </source>
</evidence>
<dbReference type="InterPro" id="IPR029044">
    <property type="entry name" value="Nucleotide-diphossugar_trans"/>
</dbReference>
<proteinExistence type="predicted"/>
<sequence>MDKAIKYKLSVVIPVYNSQETIGALIDQLTEILIKYDYEIILIDDYSKDKSREICLSKCKKYAGRVKYHMLSKNFSEHNAVIAGLNCAEGDYAVIMDDDFQNPPEEIPRMIESMINNRFDVLYTYYEEKKHNWFRNFGSWFNNKVAAFLLKLPKGLYLSSFKCINRFIINEIIKYRGPYPYIDGLIMRATGNFGTIAVLHQSRKHGHSNYTLRKLMALWLNMFINFSVVPLRVSFLTGFLMAILGMFMIFYFLLDMYVFHSQGPWPAGWFSLITSVVVFSGAQLMFIGLVGEYIGRLFLTENGTPQYVIRESRGVSEKDG</sequence>
<evidence type="ECO:0000256" key="8">
    <source>
        <dbReference type="SAM" id="Phobius"/>
    </source>
</evidence>
<keyword evidence="1" id="KW-1003">Cell membrane</keyword>
<keyword evidence="2" id="KW-0328">Glycosyltransferase</keyword>
<feature type="transmembrane region" description="Helical" evidence="8">
    <location>
        <begin position="235"/>
        <end position="254"/>
    </location>
</feature>
<comment type="caution">
    <text evidence="10">The sequence shown here is derived from an EMBL/GenBank/DDBJ whole genome shotgun (WGS) entry which is preliminary data.</text>
</comment>
<evidence type="ECO:0000256" key="1">
    <source>
        <dbReference type="ARBA" id="ARBA00022475"/>
    </source>
</evidence>
<dbReference type="Pfam" id="PF00535">
    <property type="entry name" value="Glycos_transf_2"/>
    <property type="match status" value="1"/>
</dbReference>
<accession>A0A1F4U3K6</accession>
<dbReference type="CDD" id="cd04187">
    <property type="entry name" value="DPM1_like_bac"/>
    <property type="match status" value="1"/>
</dbReference>
<dbReference type="GO" id="GO:0009103">
    <property type="term" value="P:lipopolysaccharide biosynthetic process"/>
    <property type="evidence" value="ECO:0007669"/>
    <property type="project" value="UniProtKB-KW"/>
</dbReference>
<organism evidence="10 11">
    <name type="scientific">candidate division WOR-1 bacterium RIFOXYC2_FULL_46_14</name>
    <dbReference type="NCBI Taxonomy" id="1802587"/>
    <lineage>
        <taxon>Bacteria</taxon>
        <taxon>Bacillati</taxon>
        <taxon>Saganbacteria</taxon>
    </lineage>
</organism>
<keyword evidence="7 8" id="KW-0472">Membrane</keyword>
<reference evidence="10 11" key="1">
    <citation type="journal article" date="2016" name="Nat. Commun.">
        <title>Thousands of microbial genomes shed light on interconnected biogeochemical processes in an aquifer system.</title>
        <authorList>
            <person name="Anantharaman K."/>
            <person name="Brown C.T."/>
            <person name="Hug L.A."/>
            <person name="Sharon I."/>
            <person name="Castelle C.J."/>
            <person name="Probst A.J."/>
            <person name="Thomas B.C."/>
            <person name="Singh A."/>
            <person name="Wilkins M.J."/>
            <person name="Karaoz U."/>
            <person name="Brodie E.L."/>
            <person name="Williams K.H."/>
            <person name="Hubbard S.S."/>
            <person name="Banfield J.F."/>
        </authorList>
    </citation>
    <scope>NUCLEOTIDE SEQUENCE [LARGE SCALE GENOMIC DNA]</scope>
</reference>
<evidence type="ECO:0000256" key="3">
    <source>
        <dbReference type="ARBA" id="ARBA00022679"/>
    </source>
</evidence>